<dbReference type="eggNOG" id="COG3707">
    <property type="taxonomic scope" value="Bacteria"/>
</dbReference>
<dbReference type="PROSITE" id="PS50921">
    <property type="entry name" value="ANTAR"/>
    <property type="match status" value="1"/>
</dbReference>
<dbReference type="InterPro" id="IPR052162">
    <property type="entry name" value="Sensor_kinase/Photoreceptor"/>
</dbReference>
<dbReference type="GO" id="GO:0003723">
    <property type="term" value="F:RNA binding"/>
    <property type="evidence" value="ECO:0007669"/>
    <property type="project" value="InterPro"/>
</dbReference>
<dbReference type="InterPro" id="IPR000014">
    <property type="entry name" value="PAS"/>
</dbReference>
<evidence type="ECO:0000256" key="5">
    <source>
        <dbReference type="ARBA" id="ARBA00022777"/>
    </source>
</evidence>
<reference evidence="8 9" key="2">
    <citation type="journal article" date="2010" name="Stand. Genomic Sci.">
        <title>Complete genome sequence of Gordonia bronchialis type strain (3410).</title>
        <authorList>
            <person name="Ivanova N."/>
            <person name="Sikorski J."/>
            <person name="Jando M."/>
            <person name="Lapidus A."/>
            <person name="Nolan M."/>
            <person name="Lucas S."/>
            <person name="Del Rio T.G."/>
            <person name="Tice H."/>
            <person name="Copeland A."/>
            <person name="Cheng J.F."/>
            <person name="Chen F."/>
            <person name="Bruce D."/>
            <person name="Goodwin L."/>
            <person name="Pitluck S."/>
            <person name="Mavromatis K."/>
            <person name="Ovchinnikova G."/>
            <person name="Pati A."/>
            <person name="Chen A."/>
            <person name="Palaniappan K."/>
            <person name="Land M."/>
            <person name="Hauser L."/>
            <person name="Chang Y.J."/>
            <person name="Jeffries C.D."/>
            <person name="Chain P."/>
            <person name="Saunders E."/>
            <person name="Han C."/>
            <person name="Detter J.C."/>
            <person name="Brettin T."/>
            <person name="Rohde M."/>
            <person name="Goker M."/>
            <person name="Bristow J."/>
            <person name="Eisen J.A."/>
            <person name="Markowitz V."/>
            <person name="Hugenholtz P."/>
            <person name="Klenk H.P."/>
            <person name="Kyrpides N.C."/>
        </authorList>
    </citation>
    <scope>NUCLEOTIDE SEQUENCE [LARGE SCALE GENOMIC DNA]</scope>
    <source>
        <strain evidence="9">ATCC 25592 / DSM 43247 / BCRC 13721 / JCM 3198 / KCTC 3076 / NBRC 16047 / NCTC 10667</strain>
    </source>
</reference>
<dbReference type="SUPFAM" id="SSF55785">
    <property type="entry name" value="PYP-like sensor domain (PAS domain)"/>
    <property type="match status" value="1"/>
</dbReference>
<keyword evidence="5" id="KW-0418">Kinase</keyword>
<sequence length="238" mass="26844">MCDPPETGGDYLLVLLFAKGGPVIDDRARAGGAPSRRPQHVGRFRFFFDSQNWEWSVEVAELHGYRPGEVTPTTELVVGHKHPDDRESFLAILDEMITRRTPFSSRHRIVDRKGDTHHVVVIAQPLTDTTGTAVGTEGFYLDVSDIEDGVNDRVAAHVSRFREHNGVIEQAKGMIMLAYGVDADRAFEVLKWLSQNENVKLHELCRNVVTGVDRHVVLPENERRAFDNLLLTAHQDNR</sequence>
<evidence type="ECO:0000256" key="1">
    <source>
        <dbReference type="ARBA" id="ARBA00000085"/>
    </source>
</evidence>
<dbReference type="HOGENOM" id="CLU_079046_2_1_11"/>
<dbReference type="Pfam" id="PF03861">
    <property type="entry name" value="ANTAR"/>
    <property type="match status" value="1"/>
</dbReference>
<proteinExistence type="predicted"/>
<dbReference type="SMART" id="SM01012">
    <property type="entry name" value="ANTAR"/>
    <property type="match status" value="1"/>
</dbReference>
<dbReference type="PANTHER" id="PTHR43304:SF1">
    <property type="entry name" value="PAC DOMAIN-CONTAINING PROTEIN"/>
    <property type="match status" value="1"/>
</dbReference>
<evidence type="ECO:0000313" key="8">
    <source>
        <dbReference type="EMBL" id="ACY20186.1"/>
    </source>
</evidence>
<evidence type="ECO:0000256" key="3">
    <source>
        <dbReference type="ARBA" id="ARBA00022553"/>
    </source>
</evidence>
<dbReference type="STRING" id="526226.Gbro_0873"/>
<feature type="domain" description="ANTAR" evidence="7">
    <location>
        <begin position="148"/>
        <end position="209"/>
    </location>
</feature>
<dbReference type="Gene3D" id="1.10.10.10">
    <property type="entry name" value="Winged helix-like DNA-binding domain superfamily/Winged helix DNA-binding domain"/>
    <property type="match status" value="1"/>
</dbReference>
<dbReference type="AlphaFoldDB" id="D0L3I7"/>
<dbReference type="InterPro" id="IPR036388">
    <property type="entry name" value="WH-like_DNA-bd_sf"/>
</dbReference>
<dbReference type="GO" id="GO:0004673">
    <property type="term" value="F:protein histidine kinase activity"/>
    <property type="evidence" value="ECO:0007669"/>
    <property type="project" value="UniProtKB-EC"/>
</dbReference>
<dbReference type="Pfam" id="PF08447">
    <property type="entry name" value="PAS_3"/>
    <property type="match status" value="1"/>
</dbReference>
<organism evidence="8 9">
    <name type="scientific">Gordonia bronchialis (strain ATCC 25592 / DSM 43247 / BCRC 13721 / JCM 3198 / KCTC 3076 / NBRC 16047 / NCTC 10667)</name>
    <name type="common">Rhodococcus bronchialis</name>
    <dbReference type="NCBI Taxonomy" id="526226"/>
    <lineage>
        <taxon>Bacteria</taxon>
        <taxon>Bacillati</taxon>
        <taxon>Actinomycetota</taxon>
        <taxon>Actinomycetes</taxon>
        <taxon>Mycobacteriales</taxon>
        <taxon>Gordoniaceae</taxon>
        <taxon>Gordonia</taxon>
    </lineage>
</organism>
<dbReference type="EMBL" id="CP001802">
    <property type="protein sequence ID" value="ACY20186.1"/>
    <property type="molecule type" value="Genomic_DNA"/>
</dbReference>
<accession>D0L3I7</accession>
<protein>
    <recommendedName>
        <fullName evidence="2">histidine kinase</fullName>
        <ecNumber evidence="2">2.7.13.3</ecNumber>
    </recommendedName>
</protein>
<dbReference type="InterPro" id="IPR035965">
    <property type="entry name" value="PAS-like_dom_sf"/>
</dbReference>
<keyword evidence="4" id="KW-0808">Transferase</keyword>
<evidence type="ECO:0000256" key="4">
    <source>
        <dbReference type="ARBA" id="ARBA00022679"/>
    </source>
</evidence>
<keyword evidence="3" id="KW-0597">Phosphoprotein</keyword>
<reference evidence="9" key="1">
    <citation type="submission" date="2009-10" db="EMBL/GenBank/DDBJ databases">
        <title>The complete chromosome of Gordonia bronchialis DSM 43247.</title>
        <authorList>
            <consortium name="US DOE Joint Genome Institute (JGI-PGF)"/>
            <person name="Lucas S."/>
            <person name="Copeland A."/>
            <person name="Lapidus A."/>
            <person name="Glavina del Rio T."/>
            <person name="Dalin E."/>
            <person name="Tice H."/>
            <person name="Bruce D."/>
            <person name="Goodwin L."/>
            <person name="Pitluck S."/>
            <person name="Kyrpides N."/>
            <person name="Mavromatis K."/>
            <person name="Ivanova N."/>
            <person name="Ovchinnikova G."/>
            <person name="Saunders E."/>
            <person name="Brettin T."/>
            <person name="Detter J.C."/>
            <person name="Han C."/>
            <person name="Larimer F."/>
            <person name="Land M."/>
            <person name="Hauser L."/>
            <person name="Markowitz V."/>
            <person name="Cheng J.-F."/>
            <person name="Hugenholtz P."/>
            <person name="Woyke T."/>
            <person name="Wu D."/>
            <person name="Jando M."/>
            <person name="Schneider S."/>
            <person name="Goeker M."/>
            <person name="Klenk H.-P."/>
            <person name="Eisen J.A."/>
        </authorList>
    </citation>
    <scope>NUCLEOTIDE SEQUENCE [LARGE SCALE GENOMIC DNA]</scope>
    <source>
        <strain evidence="9">ATCC 25592 / DSM 43247 / BCRC 13721 / JCM 3198 / KCTC 3076 / NBRC 16047 / NCTC 10667</strain>
    </source>
</reference>
<name>D0L3I7_GORB4</name>
<dbReference type="EC" id="2.7.13.3" evidence="2"/>
<comment type="catalytic activity">
    <reaction evidence="1">
        <text>ATP + protein L-histidine = ADP + protein N-phospho-L-histidine.</text>
        <dbReference type="EC" id="2.7.13.3"/>
    </reaction>
</comment>
<evidence type="ECO:0000259" key="7">
    <source>
        <dbReference type="PROSITE" id="PS50921"/>
    </source>
</evidence>
<feature type="domain" description="PAS" evidence="6">
    <location>
        <begin position="55"/>
        <end position="100"/>
    </location>
</feature>
<dbReference type="KEGG" id="gbr:Gbro_0873"/>
<evidence type="ECO:0000256" key="2">
    <source>
        <dbReference type="ARBA" id="ARBA00012438"/>
    </source>
</evidence>
<dbReference type="CDD" id="cd00130">
    <property type="entry name" value="PAS"/>
    <property type="match status" value="1"/>
</dbReference>
<dbReference type="Gene3D" id="3.30.450.20">
    <property type="entry name" value="PAS domain"/>
    <property type="match status" value="1"/>
</dbReference>
<dbReference type="PROSITE" id="PS50112">
    <property type="entry name" value="PAS"/>
    <property type="match status" value="1"/>
</dbReference>
<evidence type="ECO:0000313" key="9">
    <source>
        <dbReference type="Proteomes" id="UP000001219"/>
    </source>
</evidence>
<keyword evidence="9" id="KW-1185">Reference proteome</keyword>
<gene>
    <name evidence="8" type="ordered locus">Gbro_0873</name>
</gene>
<dbReference type="InterPro" id="IPR005561">
    <property type="entry name" value="ANTAR"/>
</dbReference>
<dbReference type="NCBIfam" id="TIGR00229">
    <property type="entry name" value="sensory_box"/>
    <property type="match status" value="1"/>
</dbReference>
<dbReference type="Proteomes" id="UP000001219">
    <property type="component" value="Chromosome"/>
</dbReference>
<dbReference type="InterPro" id="IPR013655">
    <property type="entry name" value="PAS_fold_3"/>
</dbReference>
<evidence type="ECO:0000259" key="6">
    <source>
        <dbReference type="PROSITE" id="PS50112"/>
    </source>
</evidence>
<dbReference type="PANTHER" id="PTHR43304">
    <property type="entry name" value="PHYTOCHROME-LIKE PROTEIN CPH1"/>
    <property type="match status" value="1"/>
</dbReference>